<feature type="region of interest" description="Disordered" evidence="1">
    <location>
        <begin position="206"/>
        <end position="225"/>
    </location>
</feature>
<evidence type="ECO:0000313" key="4">
    <source>
        <dbReference type="Proteomes" id="UP000607559"/>
    </source>
</evidence>
<dbReference type="EMBL" id="BMJC01000001">
    <property type="protein sequence ID" value="GGA85367.1"/>
    <property type="molecule type" value="Genomic_DNA"/>
</dbReference>
<keyword evidence="4" id="KW-1185">Reference proteome</keyword>
<reference evidence="3" key="1">
    <citation type="journal article" date="2014" name="Int. J. Syst. Evol. Microbiol.">
        <title>Complete genome sequence of Corynebacterium casei LMG S-19264T (=DSM 44701T), isolated from a smear-ripened cheese.</title>
        <authorList>
            <consortium name="US DOE Joint Genome Institute (JGI-PGF)"/>
            <person name="Walter F."/>
            <person name="Albersmeier A."/>
            <person name="Kalinowski J."/>
            <person name="Ruckert C."/>
        </authorList>
    </citation>
    <scope>NUCLEOTIDE SEQUENCE</scope>
    <source>
        <strain evidence="3">CGMCC 1.15448</strain>
    </source>
</reference>
<accession>A0A8J2U839</accession>
<reference evidence="3" key="2">
    <citation type="submission" date="2020-09" db="EMBL/GenBank/DDBJ databases">
        <authorList>
            <person name="Sun Q."/>
            <person name="Zhou Y."/>
        </authorList>
    </citation>
    <scope>NUCLEOTIDE SEQUENCE</scope>
    <source>
        <strain evidence="3">CGMCC 1.15448</strain>
    </source>
</reference>
<name>A0A8J2U839_9BACT</name>
<evidence type="ECO:0000313" key="3">
    <source>
        <dbReference type="EMBL" id="GGA85367.1"/>
    </source>
</evidence>
<feature type="chain" id="PRO_5035182525" description="Outer membrane protein beta-barrel domain-containing protein" evidence="2">
    <location>
        <begin position="22"/>
        <end position="246"/>
    </location>
</feature>
<proteinExistence type="predicted"/>
<protein>
    <recommendedName>
        <fullName evidence="5">Outer membrane protein beta-barrel domain-containing protein</fullName>
    </recommendedName>
</protein>
<sequence>MKKGLTLLTGGLLAFAFHASAQFEPGTLMLGSTLGTTTYTDGSNSYAYDNGNSRSVSNKAWSLTAGPQLGVFISPNVVIGGTISVTATNNRTNTTTLTSGVQGSNYATSTNYTVGFGPFMRIYFANQPANNLFFMQIHGSLATGSGTSSGNGSSPSSSYNTTGSVSNILNWNAGGSLGVTHFFNKHVGMDIALGYLYTHNQSDNANSTQTTNSGNGNTTTTTNNYTLTSPSNGITFNLGFHWFLFN</sequence>
<evidence type="ECO:0000256" key="1">
    <source>
        <dbReference type="SAM" id="MobiDB-lite"/>
    </source>
</evidence>
<gene>
    <name evidence="3" type="ORF">GCM10011511_05510</name>
</gene>
<feature type="signal peptide" evidence="2">
    <location>
        <begin position="1"/>
        <end position="21"/>
    </location>
</feature>
<organism evidence="3 4">
    <name type="scientific">Puia dinghuensis</name>
    <dbReference type="NCBI Taxonomy" id="1792502"/>
    <lineage>
        <taxon>Bacteria</taxon>
        <taxon>Pseudomonadati</taxon>
        <taxon>Bacteroidota</taxon>
        <taxon>Chitinophagia</taxon>
        <taxon>Chitinophagales</taxon>
        <taxon>Chitinophagaceae</taxon>
        <taxon>Puia</taxon>
    </lineage>
</organism>
<keyword evidence="2" id="KW-0732">Signal</keyword>
<comment type="caution">
    <text evidence="3">The sequence shown here is derived from an EMBL/GenBank/DDBJ whole genome shotgun (WGS) entry which is preliminary data.</text>
</comment>
<dbReference type="Proteomes" id="UP000607559">
    <property type="component" value="Unassembled WGS sequence"/>
</dbReference>
<dbReference type="AlphaFoldDB" id="A0A8J2U839"/>
<evidence type="ECO:0000256" key="2">
    <source>
        <dbReference type="SAM" id="SignalP"/>
    </source>
</evidence>
<evidence type="ECO:0008006" key="5">
    <source>
        <dbReference type="Google" id="ProtNLM"/>
    </source>
</evidence>
<dbReference type="RefSeq" id="WP_188928312.1">
    <property type="nucleotide sequence ID" value="NZ_BMJC01000001.1"/>
</dbReference>